<reference evidence="1" key="1">
    <citation type="submission" date="2020-05" db="EMBL/GenBank/DDBJ databases">
        <authorList>
            <person name="Chiriac C."/>
            <person name="Salcher M."/>
            <person name="Ghai R."/>
            <person name="Kavagutti S V."/>
        </authorList>
    </citation>
    <scope>NUCLEOTIDE SEQUENCE</scope>
</reference>
<protein>
    <recommendedName>
        <fullName evidence="2">Alpha/beta hydrolase</fullName>
    </recommendedName>
</protein>
<sequence length="218" mass="24098">MVTLVLGHGIGAQDDQLQWYSAARAKWLPMRGVSWAPYYWEDLRNPPTEKDLKDGRTFGWSQWGALSAFSDLITYGNVRYLAFKRLEALIDEIEGDVVLVFHSLGSVLAYQFLALLKEQPQVKGLITLGSPIGRQPVCGKIKKTLRVPWWKSLPGLGEATPWVNITGGSDLVTSWFGGGIISEADTNMVVPFAGHDLTAYIGSKEFRQAVRGLVNQCG</sequence>
<dbReference type="Gene3D" id="3.40.50.1820">
    <property type="entry name" value="alpha/beta hydrolase"/>
    <property type="match status" value="1"/>
</dbReference>
<evidence type="ECO:0008006" key="2">
    <source>
        <dbReference type="Google" id="ProtNLM"/>
    </source>
</evidence>
<organism evidence="1">
    <name type="scientific">uncultured Caudovirales phage</name>
    <dbReference type="NCBI Taxonomy" id="2100421"/>
    <lineage>
        <taxon>Viruses</taxon>
        <taxon>Duplodnaviria</taxon>
        <taxon>Heunggongvirae</taxon>
        <taxon>Uroviricota</taxon>
        <taxon>Caudoviricetes</taxon>
        <taxon>Peduoviridae</taxon>
        <taxon>Maltschvirus</taxon>
        <taxon>Maltschvirus maltsch</taxon>
    </lineage>
</organism>
<name>A0A6J7X2E1_9CAUD</name>
<dbReference type="InterPro" id="IPR029058">
    <property type="entry name" value="AB_hydrolase_fold"/>
</dbReference>
<accession>A0A6J7X2E1</accession>
<evidence type="ECO:0000313" key="1">
    <source>
        <dbReference type="EMBL" id="CAB5223162.1"/>
    </source>
</evidence>
<dbReference type="SUPFAM" id="SSF53474">
    <property type="entry name" value="alpha/beta-Hydrolases"/>
    <property type="match status" value="1"/>
</dbReference>
<proteinExistence type="predicted"/>
<dbReference type="EMBL" id="LR798317">
    <property type="protein sequence ID" value="CAB5223162.1"/>
    <property type="molecule type" value="Genomic_DNA"/>
</dbReference>
<gene>
    <name evidence="1" type="ORF">UFOVP380_8</name>
</gene>